<evidence type="ECO:0000256" key="4">
    <source>
        <dbReference type="ARBA" id="ARBA00022723"/>
    </source>
</evidence>
<feature type="domain" description="Myotubularin phosphatase" evidence="14">
    <location>
        <begin position="1"/>
        <end position="91"/>
    </location>
</feature>
<feature type="compositionally biased region" description="Polar residues" evidence="12">
    <location>
        <begin position="143"/>
        <end position="159"/>
    </location>
</feature>
<keyword evidence="7" id="KW-0862">Zinc</keyword>
<evidence type="ECO:0000256" key="9">
    <source>
        <dbReference type="ARBA" id="ARBA00032571"/>
    </source>
</evidence>
<keyword evidence="11" id="KW-0175">Coiled coil</keyword>
<gene>
    <name evidence="15" type="ORF">HPLM_LOCUS16807</name>
</gene>
<dbReference type="Pfam" id="PF06602">
    <property type="entry name" value="Myotub-related"/>
    <property type="match status" value="1"/>
</dbReference>
<name>A0A0N4WY79_HAEPC</name>
<evidence type="ECO:0000256" key="8">
    <source>
        <dbReference type="ARBA" id="ARBA00023136"/>
    </source>
</evidence>
<dbReference type="GO" id="GO:0005737">
    <property type="term" value="C:cytoplasm"/>
    <property type="evidence" value="ECO:0007669"/>
    <property type="project" value="TreeGrafter"/>
</dbReference>
<keyword evidence="8" id="KW-0472">Membrane</keyword>
<feature type="region of interest" description="Disordered" evidence="12">
    <location>
        <begin position="143"/>
        <end position="183"/>
    </location>
</feature>
<reference evidence="17" key="1">
    <citation type="submission" date="2017-02" db="UniProtKB">
        <authorList>
            <consortium name="WormBaseParasite"/>
        </authorList>
    </citation>
    <scope>IDENTIFICATION</scope>
</reference>
<dbReference type="EC" id="3.1.3.95" evidence="3"/>
<feature type="coiled-coil region" evidence="11">
    <location>
        <begin position="115"/>
        <end position="142"/>
    </location>
</feature>
<dbReference type="PANTHER" id="PTHR10807">
    <property type="entry name" value="MYOTUBULARIN-RELATED"/>
    <property type="match status" value="1"/>
</dbReference>
<dbReference type="Gene3D" id="3.30.40.10">
    <property type="entry name" value="Zinc/RING finger domain, C3HC4 (zinc finger)"/>
    <property type="match status" value="1"/>
</dbReference>
<keyword evidence="4" id="KW-0479">Metal-binding</keyword>
<reference evidence="15 16" key="2">
    <citation type="submission" date="2018-11" db="EMBL/GenBank/DDBJ databases">
        <authorList>
            <consortium name="Pathogen Informatics"/>
        </authorList>
    </citation>
    <scope>NUCLEOTIDE SEQUENCE [LARGE SCALE GENOMIC DNA]</scope>
    <source>
        <strain evidence="15 16">MHpl1</strain>
    </source>
</reference>
<evidence type="ECO:0000259" key="13">
    <source>
        <dbReference type="PROSITE" id="PS50178"/>
    </source>
</evidence>
<dbReference type="PROSITE" id="PS50178">
    <property type="entry name" value="ZF_FYVE"/>
    <property type="match status" value="1"/>
</dbReference>
<dbReference type="GO" id="GO:0004438">
    <property type="term" value="F:phosphatidylinositol-3-phosphate phosphatase activity"/>
    <property type="evidence" value="ECO:0007669"/>
    <property type="project" value="TreeGrafter"/>
</dbReference>
<evidence type="ECO:0000256" key="10">
    <source>
        <dbReference type="PROSITE-ProRule" id="PRU00091"/>
    </source>
</evidence>
<dbReference type="InterPro" id="IPR030564">
    <property type="entry name" value="Myotubularin"/>
</dbReference>
<dbReference type="PROSITE" id="PS51339">
    <property type="entry name" value="PPASE_MYOTUBULARIN"/>
    <property type="match status" value="1"/>
</dbReference>
<dbReference type="InterPro" id="IPR029021">
    <property type="entry name" value="Prot-tyrosine_phosphatase-like"/>
</dbReference>
<evidence type="ECO:0000313" key="17">
    <source>
        <dbReference type="WBParaSite" id="HPLM_0001681501-mRNA-1"/>
    </source>
</evidence>
<dbReference type="EMBL" id="UZAF01019599">
    <property type="protein sequence ID" value="VDO61798.1"/>
    <property type="molecule type" value="Genomic_DNA"/>
</dbReference>
<dbReference type="GO" id="GO:0052629">
    <property type="term" value="F:phosphatidylinositol-3,5-bisphosphate 3-phosphatase activity"/>
    <property type="evidence" value="ECO:0007669"/>
    <property type="project" value="UniProtKB-EC"/>
</dbReference>
<dbReference type="GO" id="GO:0016020">
    <property type="term" value="C:membrane"/>
    <property type="evidence" value="ECO:0007669"/>
    <property type="project" value="UniProtKB-SubCell"/>
</dbReference>
<accession>A0A0N4WY79</accession>
<dbReference type="AlphaFoldDB" id="A0A0N4WY79"/>
<evidence type="ECO:0000256" key="2">
    <source>
        <dbReference type="ARBA" id="ARBA00007471"/>
    </source>
</evidence>
<dbReference type="SUPFAM" id="SSF52799">
    <property type="entry name" value="(Phosphotyrosine protein) phosphatases II"/>
    <property type="match status" value="1"/>
</dbReference>
<sequence>MLSLMDVFQFNDRFLIEIHEHAYSCQFGTFIGNCEKDRKDLDVIKRTKSLWTYMNQRQDDYLNPFYEPTTFGVLSELETRASEMHVWHSLYNRFDEGLLPLENITDMVMVSMEHVGVLESHIAALRNRIAELKTQLGKGNAAGCSNSMADSGHSSGTGQSEERLANNEQRPSSRESGIGDQSSDEALARFPLRWQPLRGATHCSAKSCRAEFPSVIDRRIHCHRCGKIFCRRCVKMTADGRERVCDGCRDET</sequence>
<evidence type="ECO:0000256" key="11">
    <source>
        <dbReference type="SAM" id="Coils"/>
    </source>
</evidence>
<dbReference type="Proteomes" id="UP000268014">
    <property type="component" value="Unassembled WGS sequence"/>
</dbReference>
<evidence type="ECO:0000313" key="15">
    <source>
        <dbReference type="EMBL" id="VDO61798.1"/>
    </source>
</evidence>
<dbReference type="WBParaSite" id="HPLM_0001681501-mRNA-1">
    <property type="protein sequence ID" value="HPLM_0001681501-mRNA-1"/>
    <property type="gene ID" value="HPLM_0001681501"/>
</dbReference>
<dbReference type="OrthoDB" id="5857166at2759"/>
<keyword evidence="6" id="KW-0378">Hydrolase</keyword>
<dbReference type="GO" id="GO:0046856">
    <property type="term" value="P:phosphatidylinositol dephosphorylation"/>
    <property type="evidence" value="ECO:0007669"/>
    <property type="project" value="TreeGrafter"/>
</dbReference>
<evidence type="ECO:0000256" key="12">
    <source>
        <dbReference type="SAM" id="MobiDB-lite"/>
    </source>
</evidence>
<protein>
    <recommendedName>
        <fullName evidence="3">phosphatidylinositol-3,5-bisphosphate 3-phosphatase</fullName>
        <ecNumber evidence="3">3.1.3.95</ecNumber>
    </recommendedName>
    <alternativeName>
        <fullName evidence="9">Phosphatidylinositol-3,5-bisphosphate 3-phosphatase</fullName>
    </alternativeName>
</protein>
<comment type="subcellular location">
    <subcellularLocation>
        <location evidence="1">Membrane</location>
    </subcellularLocation>
</comment>
<evidence type="ECO:0000256" key="1">
    <source>
        <dbReference type="ARBA" id="ARBA00004370"/>
    </source>
</evidence>
<dbReference type="InterPro" id="IPR013083">
    <property type="entry name" value="Znf_RING/FYVE/PHD"/>
</dbReference>
<evidence type="ECO:0000256" key="5">
    <source>
        <dbReference type="ARBA" id="ARBA00022771"/>
    </source>
</evidence>
<dbReference type="OMA" id="DVFQFND"/>
<evidence type="ECO:0000259" key="14">
    <source>
        <dbReference type="PROSITE" id="PS51339"/>
    </source>
</evidence>
<dbReference type="InterPro" id="IPR010569">
    <property type="entry name" value="Myotubularin-like_Pase_dom"/>
</dbReference>
<proteinExistence type="inferred from homology"/>
<dbReference type="GO" id="GO:0008270">
    <property type="term" value="F:zinc ion binding"/>
    <property type="evidence" value="ECO:0007669"/>
    <property type="project" value="UniProtKB-KW"/>
</dbReference>
<keyword evidence="5 10" id="KW-0863">Zinc-finger</keyword>
<dbReference type="SUPFAM" id="SSF57903">
    <property type="entry name" value="FYVE/PHD zinc finger"/>
    <property type="match status" value="1"/>
</dbReference>
<evidence type="ECO:0000313" key="16">
    <source>
        <dbReference type="Proteomes" id="UP000268014"/>
    </source>
</evidence>
<organism evidence="17">
    <name type="scientific">Haemonchus placei</name>
    <name type="common">Barber's pole worm</name>
    <dbReference type="NCBI Taxonomy" id="6290"/>
    <lineage>
        <taxon>Eukaryota</taxon>
        <taxon>Metazoa</taxon>
        <taxon>Ecdysozoa</taxon>
        <taxon>Nematoda</taxon>
        <taxon>Chromadorea</taxon>
        <taxon>Rhabditida</taxon>
        <taxon>Rhabditina</taxon>
        <taxon>Rhabditomorpha</taxon>
        <taxon>Strongyloidea</taxon>
        <taxon>Trichostrongylidae</taxon>
        <taxon>Haemonchus</taxon>
    </lineage>
</organism>
<comment type="similarity">
    <text evidence="2">Belongs to the protein-tyrosine phosphatase family. Non-receptor class myotubularin subfamily.</text>
</comment>
<dbReference type="Pfam" id="PF01363">
    <property type="entry name" value="FYVE"/>
    <property type="match status" value="1"/>
</dbReference>
<dbReference type="STRING" id="6290.A0A0N4WY79"/>
<dbReference type="PANTHER" id="PTHR10807:SF8">
    <property type="entry name" value="PHOSPHATIDYLINOSITOL-3-PHOSPHATE PHOSPHATASE"/>
    <property type="match status" value="1"/>
</dbReference>
<dbReference type="InterPro" id="IPR011011">
    <property type="entry name" value="Znf_FYVE_PHD"/>
</dbReference>
<dbReference type="SMART" id="SM00064">
    <property type="entry name" value="FYVE"/>
    <property type="match status" value="1"/>
</dbReference>
<evidence type="ECO:0000256" key="3">
    <source>
        <dbReference type="ARBA" id="ARBA00012903"/>
    </source>
</evidence>
<evidence type="ECO:0000256" key="6">
    <source>
        <dbReference type="ARBA" id="ARBA00022801"/>
    </source>
</evidence>
<feature type="domain" description="FYVE-type" evidence="13">
    <location>
        <begin position="208"/>
        <end position="252"/>
    </location>
</feature>
<dbReference type="InterPro" id="IPR017455">
    <property type="entry name" value="Znf_FYVE-rel"/>
</dbReference>
<dbReference type="InterPro" id="IPR000306">
    <property type="entry name" value="Znf_FYVE"/>
</dbReference>
<keyword evidence="16" id="KW-1185">Reference proteome</keyword>
<evidence type="ECO:0000256" key="7">
    <source>
        <dbReference type="ARBA" id="ARBA00022833"/>
    </source>
</evidence>